<evidence type="ECO:0000256" key="1">
    <source>
        <dbReference type="ARBA" id="ARBA00001917"/>
    </source>
</evidence>
<dbReference type="InterPro" id="IPR012349">
    <property type="entry name" value="Split_barrel_FMN-bd"/>
</dbReference>
<dbReference type="InterPro" id="IPR002563">
    <property type="entry name" value="Flavin_Rdtase-like_dom"/>
</dbReference>
<dbReference type="Pfam" id="PF01613">
    <property type="entry name" value="Flavin_Reduct"/>
    <property type="match status" value="1"/>
</dbReference>
<dbReference type="Proteomes" id="UP000177141">
    <property type="component" value="Unassembled WGS sequence"/>
</dbReference>
<dbReference type="GO" id="GO:0010181">
    <property type="term" value="F:FMN binding"/>
    <property type="evidence" value="ECO:0007669"/>
    <property type="project" value="InterPro"/>
</dbReference>
<dbReference type="GO" id="GO:0016646">
    <property type="term" value="F:oxidoreductase activity, acting on the CH-NH group of donors, NAD or NADP as acceptor"/>
    <property type="evidence" value="ECO:0007669"/>
    <property type="project" value="UniProtKB-ARBA"/>
</dbReference>
<dbReference type="SUPFAM" id="SSF50475">
    <property type="entry name" value="FMN-binding split barrel"/>
    <property type="match status" value="1"/>
</dbReference>
<proteinExistence type="inferred from homology"/>
<evidence type="ECO:0000313" key="5">
    <source>
        <dbReference type="EMBL" id="OGK46817.1"/>
    </source>
</evidence>
<sequence length="188" mass="21042">MTKTITSDDNITSFLTNVGLITTNGPFGYNVMSCEWTHQISYDPPLIALAIRSHKATYQNIIATKVFGVNIASEQQNVLSATAGNRSAKNVDKIKMLEEMGIKFYKAENIDVLMVKDACLNAECKLIDTKDIGDHPLLIGQIVAFQEDHAKKPLIYHQGKYWKLGDNIPKPGEELLNKISKLNDKYQK</sequence>
<dbReference type="Gene3D" id="2.30.110.10">
    <property type="entry name" value="Electron Transport, Fmn-binding Protein, Chain A"/>
    <property type="match status" value="1"/>
</dbReference>
<dbReference type="PANTHER" id="PTHR43567:SF1">
    <property type="entry name" value="FLAVOREDOXIN"/>
    <property type="match status" value="1"/>
</dbReference>
<keyword evidence="2" id="KW-0285">Flavoprotein</keyword>
<evidence type="ECO:0000313" key="6">
    <source>
        <dbReference type="Proteomes" id="UP000177141"/>
    </source>
</evidence>
<name>A0A1F7ITW7_9BACT</name>
<evidence type="ECO:0000256" key="2">
    <source>
        <dbReference type="ARBA" id="ARBA00022630"/>
    </source>
</evidence>
<evidence type="ECO:0000256" key="3">
    <source>
        <dbReference type="ARBA" id="ARBA00038054"/>
    </source>
</evidence>
<dbReference type="InterPro" id="IPR052174">
    <property type="entry name" value="Flavoredoxin"/>
</dbReference>
<comment type="cofactor">
    <cofactor evidence="1">
        <name>FMN</name>
        <dbReference type="ChEBI" id="CHEBI:58210"/>
    </cofactor>
</comment>
<dbReference type="AlphaFoldDB" id="A0A1F7ITW7"/>
<accession>A0A1F7ITW7</accession>
<reference evidence="5 6" key="1">
    <citation type="journal article" date="2016" name="Nat. Commun.">
        <title>Thousands of microbial genomes shed light on interconnected biogeochemical processes in an aquifer system.</title>
        <authorList>
            <person name="Anantharaman K."/>
            <person name="Brown C.T."/>
            <person name="Hug L.A."/>
            <person name="Sharon I."/>
            <person name="Castelle C.J."/>
            <person name="Probst A.J."/>
            <person name="Thomas B.C."/>
            <person name="Singh A."/>
            <person name="Wilkins M.J."/>
            <person name="Karaoz U."/>
            <person name="Brodie E.L."/>
            <person name="Williams K.H."/>
            <person name="Hubbard S.S."/>
            <person name="Banfield J.F."/>
        </authorList>
    </citation>
    <scope>NUCLEOTIDE SEQUENCE [LARGE SCALE GENOMIC DNA]</scope>
</reference>
<dbReference type="SMART" id="SM00903">
    <property type="entry name" value="Flavin_Reduct"/>
    <property type="match status" value="1"/>
</dbReference>
<gene>
    <name evidence="5" type="ORF">A3A93_06175</name>
</gene>
<organism evidence="5 6">
    <name type="scientific">Candidatus Roizmanbacteria bacterium RIFCSPLOWO2_01_FULL_38_12</name>
    <dbReference type="NCBI Taxonomy" id="1802061"/>
    <lineage>
        <taxon>Bacteria</taxon>
        <taxon>Candidatus Roizmaniibacteriota</taxon>
    </lineage>
</organism>
<evidence type="ECO:0000259" key="4">
    <source>
        <dbReference type="SMART" id="SM00903"/>
    </source>
</evidence>
<feature type="domain" description="Flavin reductase like" evidence="4">
    <location>
        <begin position="11"/>
        <end position="163"/>
    </location>
</feature>
<comment type="similarity">
    <text evidence="3">Belongs to the flavoredoxin family.</text>
</comment>
<comment type="caution">
    <text evidence="5">The sequence shown here is derived from an EMBL/GenBank/DDBJ whole genome shotgun (WGS) entry which is preliminary data.</text>
</comment>
<dbReference type="PANTHER" id="PTHR43567">
    <property type="entry name" value="FLAVOREDOXIN-RELATED-RELATED"/>
    <property type="match status" value="1"/>
</dbReference>
<dbReference type="EMBL" id="MGAL01000039">
    <property type="protein sequence ID" value="OGK46817.1"/>
    <property type="molecule type" value="Genomic_DNA"/>
</dbReference>
<protein>
    <recommendedName>
        <fullName evidence="4">Flavin reductase like domain-containing protein</fullName>
    </recommendedName>
</protein>
<dbReference type="STRING" id="1802061.A3A93_06175"/>